<evidence type="ECO:0000256" key="2">
    <source>
        <dbReference type="ARBA" id="ARBA00023002"/>
    </source>
</evidence>
<evidence type="ECO:0000256" key="3">
    <source>
        <dbReference type="ARBA" id="ARBA00023164"/>
    </source>
</evidence>
<evidence type="ECO:0000256" key="4">
    <source>
        <dbReference type="ARBA" id="ARBA00029440"/>
    </source>
</evidence>
<protein>
    <submittedName>
        <fullName evidence="7">Glutamate synthase (NADH) small subunit</fullName>
    </submittedName>
</protein>
<keyword evidence="8" id="KW-1185">Reference proteome</keyword>
<keyword evidence="1" id="KW-0028">Amino-acid biosynthesis</keyword>
<dbReference type="NCBIfam" id="TIGR01317">
    <property type="entry name" value="GOGAT_sm_gam"/>
    <property type="match status" value="1"/>
</dbReference>
<dbReference type="GO" id="GO:0016639">
    <property type="term" value="F:oxidoreductase activity, acting on the CH-NH2 group of donors, NAD or NADP as acceptor"/>
    <property type="evidence" value="ECO:0007669"/>
    <property type="project" value="InterPro"/>
</dbReference>
<dbReference type="Gene3D" id="3.50.50.60">
    <property type="entry name" value="FAD/NAD(P)-binding domain"/>
    <property type="match status" value="2"/>
</dbReference>
<dbReference type="Pfam" id="PF14691">
    <property type="entry name" value="Fer4_20"/>
    <property type="match status" value="1"/>
</dbReference>
<dbReference type="GO" id="GO:0051536">
    <property type="term" value="F:iron-sulfur cluster binding"/>
    <property type="evidence" value="ECO:0007669"/>
    <property type="project" value="InterPro"/>
</dbReference>
<keyword evidence="2" id="KW-0560">Oxidoreductase</keyword>
<dbReference type="EMBL" id="FRAU01000003">
    <property type="protein sequence ID" value="SHK43077.1"/>
    <property type="molecule type" value="Genomic_DNA"/>
</dbReference>
<dbReference type="RefSeq" id="WP_072714938.1">
    <property type="nucleotide sequence ID" value="NZ_FRAU01000003.1"/>
</dbReference>
<dbReference type="InterPro" id="IPR006005">
    <property type="entry name" value="Glut_synth_ssu1"/>
</dbReference>
<keyword evidence="3" id="KW-0314">Glutamate biosynthesis</keyword>
<feature type="region of interest" description="Disordered" evidence="5">
    <location>
        <begin position="373"/>
        <end position="392"/>
    </location>
</feature>
<organism evidence="7 8">
    <name type="scientific">Rhodothermus profundi</name>
    <dbReference type="NCBI Taxonomy" id="633813"/>
    <lineage>
        <taxon>Bacteria</taxon>
        <taxon>Pseudomonadati</taxon>
        <taxon>Rhodothermota</taxon>
        <taxon>Rhodothermia</taxon>
        <taxon>Rhodothermales</taxon>
        <taxon>Rhodothermaceae</taxon>
        <taxon>Rhodothermus</taxon>
    </lineage>
</organism>
<dbReference type="SUPFAM" id="SSF46548">
    <property type="entry name" value="alpha-helical ferredoxin"/>
    <property type="match status" value="1"/>
</dbReference>
<feature type="compositionally biased region" description="Basic and acidic residues" evidence="5">
    <location>
        <begin position="382"/>
        <end position="392"/>
    </location>
</feature>
<dbReference type="SUPFAM" id="SSF51971">
    <property type="entry name" value="Nucleotide-binding domain"/>
    <property type="match status" value="2"/>
</dbReference>
<evidence type="ECO:0000256" key="5">
    <source>
        <dbReference type="SAM" id="MobiDB-lite"/>
    </source>
</evidence>
<evidence type="ECO:0000313" key="8">
    <source>
        <dbReference type="Proteomes" id="UP000185812"/>
    </source>
</evidence>
<name>A0A1M6SEU0_9BACT</name>
<dbReference type="PROSITE" id="PS51379">
    <property type="entry name" value="4FE4S_FER_2"/>
    <property type="match status" value="1"/>
</dbReference>
<dbReference type="InterPro" id="IPR036188">
    <property type="entry name" value="FAD/NAD-bd_sf"/>
</dbReference>
<dbReference type="InterPro" id="IPR009051">
    <property type="entry name" value="Helical_ferredxn"/>
</dbReference>
<evidence type="ECO:0000256" key="1">
    <source>
        <dbReference type="ARBA" id="ARBA00022605"/>
    </source>
</evidence>
<dbReference type="GO" id="GO:0006537">
    <property type="term" value="P:glutamate biosynthetic process"/>
    <property type="evidence" value="ECO:0007669"/>
    <property type="project" value="UniProtKB-KW"/>
</dbReference>
<dbReference type="InterPro" id="IPR023753">
    <property type="entry name" value="FAD/NAD-binding_dom"/>
</dbReference>
<dbReference type="InterPro" id="IPR051394">
    <property type="entry name" value="Glutamate_Synthase"/>
</dbReference>
<dbReference type="InterPro" id="IPR028261">
    <property type="entry name" value="DPD_II"/>
</dbReference>
<dbReference type="InterPro" id="IPR017896">
    <property type="entry name" value="4Fe4S_Fe-S-bd"/>
</dbReference>
<proteinExistence type="predicted"/>
<accession>A0A1M6SEU0</accession>
<dbReference type="AlphaFoldDB" id="A0A1M6SEU0"/>
<feature type="domain" description="4Fe-4S ferredoxin-type" evidence="6">
    <location>
        <begin position="37"/>
        <end position="70"/>
    </location>
</feature>
<dbReference type="OrthoDB" id="9803192at2"/>
<dbReference type="Gene3D" id="1.10.1060.10">
    <property type="entry name" value="Alpha-helical ferredoxin"/>
    <property type="match status" value="1"/>
</dbReference>
<gene>
    <name evidence="7" type="ORF">SAMN04488087_1064</name>
</gene>
<sequence length="492" mass="54947">MGSLRGFIEIPRENPEKRPVEERVRDFREVYRLLPDERVQRQAARCMDCGIPFCHAGCPLGNVIPEFNDLVYRNRWREAYERLRATNNFPEFTGRVCPAPCESACVLGLIEPPVTIEQIEWAIIERAFREGWVKPEPPAQRTGKRVAVIGSGPAGLACADQLNRAGHWVTVFERDDRIGGLLRYGVPDFKMEKWVIDRRVAILEAEGITFRTGVHVGLDYPVDQLRRDFDAIVICTGATQPRDVRVPGRELAGIHFAWEYLWQATKRVAHDDLEAAGIPIIDAAGKNVIVIGGGDTASDCIGVANRQGARSITNFHIWPAPPKERTPEMPWPFHPHLLQVTSSHEEGCERVWSVQTVAFEGRHGHVERVITVDVEPGPPGPDGRRTRREVPNSRREWPADLVLIAIGYEGPERSPLLEALGVALDERGRVKADAHFQTNVPGVFVAGDVHRGASLVVWAISEGREAARGVDQYLRGYTTLPTKGEGDLPLLR</sequence>
<evidence type="ECO:0000259" key="6">
    <source>
        <dbReference type="PROSITE" id="PS51379"/>
    </source>
</evidence>
<dbReference type="Pfam" id="PF07992">
    <property type="entry name" value="Pyr_redox_2"/>
    <property type="match status" value="1"/>
</dbReference>
<dbReference type="PRINTS" id="PR00419">
    <property type="entry name" value="ADXRDTASE"/>
</dbReference>
<evidence type="ECO:0000313" key="7">
    <source>
        <dbReference type="EMBL" id="SHK43077.1"/>
    </source>
</evidence>
<dbReference type="Proteomes" id="UP000185812">
    <property type="component" value="Unassembled WGS sequence"/>
</dbReference>
<reference evidence="8" key="1">
    <citation type="submission" date="2016-11" db="EMBL/GenBank/DDBJ databases">
        <authorList>
            <person name="Varghese N."/>
            <person name="Submissions S."/>
        </authorList>
    </citation>
    <scope>NUCLEOTIDE SEQUENCE [LARGE SCALE GENOMIC DNA]</scope>
    <source>
        <strain evidence="8">DSM 22212</strain>
    </source>
</reference>
<comment type="pathway">
    <text evidence="4">Amino-acid biosynthesis.</text>
</comment>
<dbReference type="STRING" id="633813.SAMN04488087_1064"/>
<dbReference type="PANTHER" id="PTHR43100:SF1">
    <property type="entry name" value="GLUTAMATE SYNTHASE [NADPH] SMALL CHAIN"/>
    <property type="match status" value="1"/>
</dbReference>
<dbReference type="PANTHER" id="PTHR43100">
    <property type="entry name" value="GLUTAMATE SYNTHASE [NADPH] SMALL CHAIN"/>
    <property type="match status" value="1"/>
</dbReference>